<evidence type="ECO:0000313" key="2">
    <source>
        <dbReference type="EMBL" id="MCI34150.1"/>
    </source>
</evidence>
<protein>
    <submittedName>
        <fullName evidence="2">Uncharacterized protein</fullName>
    </submittedName>
</protein>
<organism evidence="2 3">
    <name type="scientific">Trifolium medium</name>
    <dbReference type="NCBI Taxonomy" id="97028"/>
    <lineage>
        <taxon>Eukaryota</taxon>
        <taxon>Viridiplantae</taxon>
        <taxon>Streptophyta</taxon>
        <taxon>Embryophyta</taxon>
        <taxon>Tracheophyta</taxon>
        <taxon>Spermatophyta</taxon>
        <taxon>Magnoliopsida</taxon>
        <taxon>eudicotyledons</taxon>
        <taxon>Gunneridae</taxon>
        <taxon>Pentapetalae</taxon>
        <taxon>rosids</taxon>
        <taxon>fabids</taxon>
        <taxon>Fabales</taxon>
        <taxon>Fabaceae</taxon>
        <taxon>Papilionoideae</taxon>
        <taxon>50 kb inversion clade</taxon>
        <taxon>NPAAA clade</taxon>
        <taxon>Hologalegina</taxon>
        <taxon>IRL clade</taxon>
        <taxon>Trifolieae</taxon>
        <taxon>Trifolium</taxon>
    </lineage>
</organism>
<proteinExistence type="predicted"/>
<feature type="compositionally biased region" description="Acidic residues" evidence="1">
    <location>
        <begin position="1"/>
        <end position="10"/>
    </location>
</feature>
<accession>A0A392REE6</accession>
<dbReference type="EMBL" id="LXQA010211028">
    <property type="protein sequence ID" value="MCI34150.1"/>
    <property type="molecule type" value="Genomic_DNA"/>
</dbReference>
<dbReference type="Proteomes" id="UP000265520">
    <property type="component" value="Unassembled WGS sequence"/>
</dbReference>
<feature type="region of interest" description="Disordered" evidence="1">
    <location>
        <begin position="1"/>
        <end position="41"/>
    </location>
</feature>
<reference evidence="2 3" key="1">
    <citation type="journal article" date="2018" name="Front. Plant Sci.">
        <title>Red Clover (Trifolium pratense) and Zigzag Clover (T. medium) - A Picture of Genomic Similarities and Differences.</title>
        <authorList>
            <person name="Dluhosova J."/>
            <person name="Istvanek J."/>
            <person name="Nedelnik J."/>
            <person name="Repkova J."/>
        </authorList>
    </citation>
    <scope>NUCLEOTIDE SEQUENCE [LARGE SCALE GENOMIC DNA]</scope>
    <source>
        <strain evidence="3">cv. 10/8</strain>
        <tissue evidence="2">Leaf</tissue>
    </source>
</reference>
<feature type="non-terminal residue" evidence="2">
    <location>
        <position position="41"/>
    </location>
</feature>
<comment type="caution">
    <text evidence="2">The sequence shown here is derived from an EMBL/GenBank/DDBJ whole genome shotgun (WGS) entry which is preliminary data.</text>
</comment>
<evidence type="ECO:0000256" key="1">
    <source>
        <dbReference type="SAM" id="MobiDB-lite"/>
    </source>
</evidence>
<evidence type="ECO:0000313" key="3">
    <source>
        <dbReference type="Proteomes" id="UP000265520"/>
    </source>
</evidence>
<sequence length="41" mass="4507">MEPEEIEEPQELLASSLEDKSVVSGEGNDRTSVGPNHNERP</sequence>
<keyword evidence="3" id="KW-1185">Reference proteome</keyword>
<dbReference type="AlphaFoldDB" id="A0A392REE6"/>
<name>A0A392REE6_9FABA</name>